<keyword evidence="4" id="KW-0238">DNA-binding</keyword>
<name>A0ABS3TS10_9PSED</name>
<comment type="caution">
    <text evidence="7">The sequence shown here is derived from an EMBL/GenBank/DDBJ whole genome shotgun (WGS) entry which is preliminary data.</text>
</comment>
<dbReference type="Pfam" id="PF25601">
    <property type="entry name" value="AAA_lid_14"/>
    <property type="match status" value="1"/>
</dbReference>
<dbReference type="InterPro" id="IPR003018">
    <property type="entry name" value="GAF"/>
</dbReference>
<dbReference type="PROSITE" id="PS00676">
    <property type="entry name" value="SIGMA54_INTERACT_2"/>
    <property type="match status" value="1"/>
</dbReference>
<keyword evidence="1" id="KW-0547">Nucleotide-binding</keyword>
<dbReference type="InterPro" id="IPR025662">
    <property type="entry name" value="Sigma_54_int_dom_ATP-bd_1"/>
</dbReference>
<evidence type="ECO:0000313" key="7">
    <source>
        <dbReference type="EMBL" id="MBO3275369.1"/>
    </source>
</evidence>
<protein>
    <submittedName>
        <fullName evidence="7">Sigma-54-dependent Fis family transcriptional regulator</fullName>
    </submittedName>
</protein>
<dbReference type="PANTHER" id="PTHR32071:SF77">
    <property type="entry name" value="TRANSCRIPTIONAL REGULATORY PROTEIN"/>
    <property type="match status" value="1"/>
</dbReference>
<dbReference type="Pfam" id="PF00158">
    <property type="entry name" value="Sigma54_activat"/>
    <property type="match status" value="1"/>
</dbReference>
<dbReference type="InterPro" id="IPR029016">
    <property type="entry name" value="GAF-like_dom_sf"/>
</dbReference>
<dbReference type="Pfam" id="PF02954">
    <property type="entry name" value="HTH_8"/>
    <property type="match status" value="1"/>
</dbReference>
<evidence type="ECO:0000256" key="5">
    <source>
        <dbReference type="ARBA" id="ARBA00023163"/>
    </source>
</evidence>
<organism evidence="7 8">
    <name type="scientific">Pseudomonas schmalbachii</name>
    <dbReference type="NCBI Taxonomy" id="2816993"/>
    <lineage>
        <taxon>Bacteria</taxon>
        <taxon>Pseudomonadati</taxon>
        <taxon>Pseudomonadota</taxon>
        <taxon>Gammaproteobacteria</taxon>
        <taxon>Pseudomonadales</taxon>
        <taxon>Pseudomonadaceae</taxon>
        <taxon>Pseudomonas</taxon>
    </lineage>
</organism>
<dbReference type="InterPro" id="IPR009057">
    <property type="entry name" value="Homeodomain-like_sf"/>
</dbReference>
<evidence type="ECO:0000259" key="6">
    <source>
        <dbReference type="PROSITE" id="PS50045"/>
    </source>
</evidence>
<reference evidence="7 8" key="1">
    <citation type="submission" date="2020-12" db="EMBL/GenBank/DDBJ databases">
        <title>Pseudomonas schmalbachii sp. nov. isolated from millipede gut.</title>
        <authorList>
            <person name="Shelomi M."/>
        </authorList>
    </citation>
    <scope>NUCLEOTIDE SEQUENCE [LARGE SCALE GENOMIC DNA]</scope>
    <source>
        <strain evidence="7 8">Milli4</strain>
    </source>
</reference>
<dbReference type="InterPro" id="IPR003593">
    <property type="entry name" value="AAA+_ATPase"/>
</dbReference>
<keyword evidence="8" id="KW-1185">Reference proteome</keyword>
<dbReference type="SUPFAM" id="SSF46689">
    <property type="entry name" value="Homeodomain-like"/>
    <property type="match status" value="1"/>
</dbReference>
<dbReference type="InterPro" id="IPR025944">
    <property type="entry name" value="Sigma_54_int_dom_CS"/>
</dbReference>
<dbReference type="Gene3D" id="3.40.50.300">
    <property type="entry name" value="P-loop containing nucleotide triphosphate hydrolases"/>
    <property type="match status" value="1"/>
</dbReference>
<evidence type="ECO:0000256" key="4">
    <source>
        <dbReference type="ARBA" id="ARBA00023125"/>
    </source>
</evidence>
<dbReference type="PROSITE" id="PS50045">
    <property type="entry name" value="SIGMA54_INTERACT_4"/>
    <property type="match status" value="1"/>
</dbReference>
<dbReference type="PANTHER" id="PTHR32071">
    <property type="entry name" value="TRANSCRIPTIONAL REGULATORY PROTEIN"/>
    <property type="match status" value="1"/>
</dbReference>
<evidence type="ECO:0000256" key="2">
    <source>
        <dbReference type="ARBA" id="ARBA00022840"/>
    </source>
</evidence>
<gene>
    <name evidence="7" type="ORF">JFY56_09050</name>
</gene>
<dbReference type="RefSeq" id="WP_208313274.1">
    <property type="nucleotide sequence ID" value="NZ_JAELYA010000003.1"/>
</dbReference>
<dbReference type="PRINTS" id="PR01590">
    <property type="entry name" value="HTHFIS"/>
</dbReference>
<dbReference type="Proteomes" id="UP000669060">
    <property type="component" value="Unassembled WGS sequence"/>
</dbReference>
<dbReference type="CDD" id="cd00009">
    <property type="entry name" value="AAA"/>
    <property type="match status" value="1"/>
</dbReference>
<dbReference type="SUPFAM" id="SSF52540">
    <property type="entry name" value="P-loop containing nucleoside triphosphate hydrolases"/>
    <property type="match status" value="1"/>
</dbReference>
<dbReference type="InterPro" id="IPR027417">
    <property type="entry name" value="P-loop_NTPase"/>
</dbReference>
<feature type="domain" description="Sigma-54 factor interaction" evidence="6">
    <location>
        <begin position="318"/>
        <end position="542"/>
    </location>
</feature>
<evidence type="ECO:0000256" key="3">
    <source>
        <dbReference type="ARBA" id="ARBA00023015"/>
    </source>
</evidence>
<dbReference type="Gene3D" id="3.30.450.40">
    <property type="match status" value="1"/>
</dbReference>
<dbReference type="SMART" id="SM00382">
    <property type="entry name" value="AAA"/>
    <property type="match status" value="1"/>
</dbReference>
<sequence>MLPAYSKAHVDCVSRVLRNADRLPDAPVPSLILDSWRRSMQQHHLDPGSLQGPRILSEGVLRECRERSEMFLRIASEEVSRLHGRVRDADYCVLLTDAQGQTIDYRVESAIRSDCRRAGLYLGTCWSEGEEGTCGVAAVLTNGVPVTVHKRDHFRAAFIGLTCSAAPVYGPQGELLGVLDVSAVESPDDRRSQHLIHQMVTQSAREIENAFFMHSAEGHWLLRAHAAPGYVDSQPDYLFAWDNDGRLLALNPAARRYLQRLYGMIPQHVGEVFDLNALRKAADQAPCRLPGHGLHVRLSVPKRPASVAVQRPDSEQVDPRIAESLRLAVRVKDRNLPVLIHGETGAGKEVFARQLHESSARRDKPFVALNCAAIPESLIESELFGYVAGAFTGASGKGMRGLLQQADGGTLFLDEIGDMPLSLQTRLLRVLAEGEVAPLGAARRECVDIQVICASHRDLSALVAAGGFREDLYFRLSGARFELPPLRERSDRLALINRILDEETSRCGVRLGLAGAALECLLGYRWPGNVRQLRHVLRYACAVCGGDTIQLGDLPAELRGEAPVAAVEETADCPERQALLDALVRHRWKPGPAAAALGISRATLYRRVNQHGIEMPGKRRG</sequence>
<keyword evidence="2" id="KW-0067">ATP-binding</keyword>
<dbReference type="InterPro" id="IPR058031">
    <property type="entry name" value="AAA_lid_NorR"/>
</dbReference>
<dbReference type="Gene3D" id="1.10.10.60">
    <property type="entry name" value="Homeodomain-like"/>
    <property type="match status" value="1"/>
</dbReference>
<keyword evidence="5" id="KW-0804">Transcription</keyword>
<dbReference type="Pfam" id="PF01590">
    <property type="entry name" value="GAF"/>
    <property type="match status" value="1"/>
</dbReference>
<dbReference type="PROSITE" id="PS00675">
    <property type="entry name" value="SIGMA54_INTERACT_1"/>
    <property type="match status" value="1"/>
</dbReference>
<evidence type="ECO:0000256" key="1">
    <source>
        <dbReference type="ARBA" id="ARBA00022741"/>
    </source>
</evidence>
<dbReference type="InterPro" id="IPR002197">
    <property type="entry name" value="HTH_Fis"/>
</dbReference>
<evidence type="ECO:0000313" key="8">
    <source>
        <dbReference type="Proteomes" id="UP000669060"/>
    </source>
</evidence>
<dbReference type="InterPro" id="IPR002078">
    <property type="entry name" value="Sigma_54_int"/>
</dbReference>
<proteinExistence type="predicted"/>
<keyword evidence="3" id="KW-0805">Transcription regulation</keyword>
<dbReference type="SUPFAM" id="SSF55781">
    <property type="entry name" value="GAF domain-like"/>
    <property type="match status" value="1"/>
</dbReference>
<dbReference type="PROSITE" id="PS00688">
    <property type="entry name" value="SIGMA54_INTERACT_3"/>
    <property type="match status" value="1"/>
</dbReference>
<dbReference type="EMBL" id="JAELYA010000003">
    <property type="protein sequence ID" value="MBO3275369.1"/>
    <property type="molecule type" value="Genomic_DNA"/>
</dbReference>
<dbReference type="InterPro" id="IPR025943">
    <property type="entry name" value="Sigma_54_int_dom_ATP-bd_2"/>
</dbReference>
<accession>A0ABS3TS10</accession>
<dbReference type="Gene3D" id="1.10.8.60">
    <property type="match status" value="1"/>
</dbReference>